<dbReference type="NCBIfam" id="TIGR00778">
    <property type="entry name" value="ahpD_dom"/>
    <property type="match status" value="1"/>
</dbReference>
<name>A0A8J2UCE9_9BACT</name>
<organism evidence="2 3">
    <name type="scientific">Puia dinghuensis</name>
    <dbReference type="NCBI Taxonomy" id="1792502"/>
    <lineage>
        <taxon>Bacteria</taxon>
        <taxon>Pseudomonadati</taxon>
        <taxon>Bacteroidota</taxon>
        <taxon>Chitinophagia</taxon>
        <taxon>Chitinophagales</taxon>
        <taxon>Chitinophagaceae</taxon>
        <taxon>Puia</taxon>
    </lineage>
</organism>
<dbReference type="RefSeq" id="WP_188931477.1">
    <property type="nucleotide sequence ID" value="NZ_BMJC01000002.1"/>
</dbReference>
<evidence type="ECO:0000313" key="3">
    <source>
        <dbReference type="Proteomes" id="UP000607559"/>
    </source>
</evidence>
<proteinExistence type="predicted"/>
<gene>
    <name evidence="2" type="ORF">GCM10011511_22190</name>
</gene>
<sequence>MKQRISLMEAPKGYMQTLLAVGHYLDKSGFEPKFLDLIAYRASQINGCAFCLDMHHKDAIHNGETEQRLHSLPAWRECPYYSDAERAALQMTDDLTIKCDVDDATYEELTKYFTKAQIADLALAVSMTNTWNRLNKTFRTTPGNYKVNEYKAATTTA</sequence>
<dbReference type="InterPro" id="IPR029032">
    <property type="entry name" value="AhpD-like"/>
</dbReference>
<protein>
    <submittedName>
        <fullName evidence="2">Alkyl hydroperoxide reductase AhpD</fullName>
    </submittedName>
</protein>
<accession>A0A8J2UCE9</accession>
<dbReference type="GO" id="GO:0051920">
    <property type="term" value="F:peroxiredoxin activity"/>
    <property type="evidence" value="ECO:0007669"/>
    <property type="project" value="InterPro"/>
</dbReference>
<dbReference type="InterPro" id="IPR004675">
    <property type="entry name" value="AhpD_core"/>
</dbReference>
<keyword evidence="3" id="KW-1185">Reference proteome</keyword>
<dbReference type="SUPFAM" id="SSF69118">
    <property type="entry name" value="AhpD-like"/>
    <property type="match status" value="1"/>
</dbReference>
<dbReference type="EMBL" id="BMJC01000002">
    <property type="protein sequence ID" value="GGA98445.1"/>
    <property type="molecule type" value="Genomic_DNA"/>
</dbReference>
<feature type="domain" description="Carboxymuconolactone decarboxylase-like" evidence="1">
    <location>
        <begin position="14"/>
        <end position="93"/>
    </location>
</feature>
<evidence type="ECO:0000313" key="2">
    <source>
        <dbReference type="EMBL" id="GGA98445.1"/>
    </source>
</evidence>
<dbReference type="PANTHER" id="PTHR34846:SF10">
    <property type="entry name" value="CYTOPLASMIC PROTEIN"/>
    <property type="match status" value="1"/>
</dbReference>
<evidence type="ECO:0000259" key="1">
    <source>
        <dbReference type="Pfam" id="PF02627"/>
    </source>
</evidence>
<reference evidence="2" key="2">
    <citation type="submission" date="2020-09" db="EMBL/GenBank/DDBJ databases">
        <authorList>
            <person name="Sun Q."/>
            <person name="Zhou Y."/>
        </authorList>
    </citation>
    <scope>NUCLEOTIDE SEQUENCE</scope>
    <source>
        <strain evidence="2">CGMCC 1.15448</strain>
    </source>
</reference>
<reference evidence="2" key="1">
    <citation type="journal article" date="2014" name="Int. J. Syst. Evol. Microbiol.">
        <title>Complete genome sequence of Corynebacterium casei LMG S-19264T (=DSM 44701T), isolated from a smear-ripened cheese.</title>
        <authorList>
            <consortium name="US DOE Joint Genome Institute (JGI-PGF)"/>
            <person name="Walter F."/>
            <person name="Albersmeier A."/>
            <person name="Kalinowski J."/>
            <person name="Ruckert C."/>
        </authorList>
    </citation>
    <scope>NUCLEOTIDE SEQUENCE</scope>
    <source>
        <strain evidence="2">CGMCC 1.15448</strain>
    </source>
</reference>
<dbReference type="Gene3D" id="1.20.1290.10">
    <property type="entry name" value="AhpD-like"/>
    <property type="match status" value="1"/>
</dbReference>
<dbReference type="Pfam" id="PF02627">
    <property type="entry name" value="CMD"/>
    <property type="match status" value="1"/>
</dbReference>
<dbReference type="AlphaFoldDB" id="A0A8J2UCE9"/>
<dbReference type="Proteomes" id="UP000607559">
    <property type="component" value="Unassembled WGS sequence"/>
</dbReference>
<dbReference type="InterPro" id="IPR003779">
    <property type="entry name" value="CMD-like"/>
</dbReference>
<dbReference type="PANTHER" id="PTHR34846">
    <property type="entry name" value="4-CARBOXYMUCONOLACTONE DECARBOXYLASE FAMILY PROTEIN (AFU_ORTHOLOGUE AFUA_6G11590)"/>
    <property type="match status" value="1"/>
</dbReference>
<comment type="caution">
    <text evidence="2">The sequence shown here is derived from an EMBL/GenBank/DDBJ whole genome shotgun (WGS) entry which is preliminary data.</text>
</comment>